<feature type="region of interest" description="Disordered" evidence="1">
    <location>
        <begin position="322"/>
        <end position="359"/>
    </location>
</feature>
<feature type="compositionally biased region" description="Acidic residues" evidence="1">
    <location>
        <begin position="164"/>
        <end position="176"/>
    </location>
</feature>
<organism evidence="2 3">
    <name type="scientific">Brassica cretica</name>
    <name type="common">Mustard</name>
    <dbReference type="NCBI Taxonomy" id="69181"/>
    <lineage>
        <taxon>Eukaryota</taxon>
        <taxon>Viridiplantae</taxon>
        <taxon>Streptophyta</taxon>
        <taxon>Embryophyta</taxon>
        <taxon>Tracheophyta</taxon>
        <taxon>Spermatophyta</taxon>
        <taxon>Magnoliopsida</taxon>
        <taxon>eudicotyledons</taxon>
        <taxon>Gunneridae</taxon>
        <taxon>Pentapetalae</taxon>
        <taxon>rosids</taxon>
        <taxon>malvids</taxon>
        <taxon>Brassicales</taxon>
        <taxon>Brassicaceae</taxon>
        <taxon>Brassiceae</taxon>
        <taxon>Brassica</taxon>
    </lineage>
</organism>
<dbReference type="Proteomes" id="UP000712600">
    <property type="component" value="Unassembled WGS sequence"/>
</dbReference>
<reference evidence="2" key="1">
    <citation type="submission" date="2019-12" db="EMBL/GenBank/DDBJ databases">
        <title>Genome sequencing and annotation of Brassica cretica.</title>
        <authorList>
            <person name="Studholme D.J."/>
            <person name="Sarris P."/>
        </authorList>
    </citation>
    <scope>NUCLEOTIDE SEQUENCE</scope>
    <source>
        <strain evidence="2">PFS-109/04</strain>
        <tissue evidence="2">Leaf</tissue>
    </source>
</reference>
<evidence type="ECO:0000256" key="1">
    <source>
        <dbReference type="SAM" id="MobiDB-lite"/>
    </source>
</evidence>
<evidence type="ECO:0000313" key="3">
    <source>
        <dbReference type="Proteomes" id="UP000712600"/>
    </source>
</evidence>
<feature type="region of interest" description="Disordered" evidence="1">
    <location>
        <begin position="130"/>
        <end position="211"/>
    </location>
</feature>
<comment type="caution">
    <text evidence="2">The sequence shown here is derived from an EMBL/GenBank/DDBJ whole genome shotgun (WGS) entry which is preliminary data.</text>
</comment>
<feature type="region of interest" description="Disordered" evidence="1">
    <location>
        <begin position="230"/>
        <end position="278"/>
    </location>
</feature>
<evidence type="ECO:0000313" key="2">
    <source>
        <dbReference type="EMBL" id="KAF3507717.1"/>
    </source>
</evidence>
<name>A0A8S9P3B0_BRACR</name>
<feature type="compositionally biased region" description="Polar residues" evidence="1">
    <location>
        <begin position="135"/>
        <end position="151"/>
    </location>
</feature>
<proteinExistence type="predicted"/>
<feature type="compositionally biased region" description="Basic and acidic residues" evidence="1">
    <location>
        <begin position="326"/>
        <end position="341"/>
    </location>
</feature>
<dbReference type="EMBL" id="QGKX02001521">
    <property type="protein sequence ID" value="KAF3507717.1"/>
    <property type="molecule type" value="Genomic_DNA"/>
</dbReference>
<feature type="compositionally biased region" description="Basic residues" evidence="1">
    <location>
        <begin position="236"/>
        <end position="249"/>
    </location>
</feature>
<accession>A0A8S9P3B0</accession>
<sequence>MSIRSNKGIGLLLVEPLDLERVIHKYKMAVDTLQAAIGSVEIQASIDTVHYPSLDTVHPVSVDTVHRDTVHSFEEVQKMFSNFEKKSEEREKVMSSLAIQVENLTARTRAVLPRGTTQIRVRRLDFATPLDRSDNVQGKTLRQNPDKTTPAPTRKNPGDPSPIVEDEEEGEIEYVDVDSSSQSEPTDEDADVNPRRTRIRAAKDDSQFDNPMTEEEEAIFWDEREDLAEEQTWNTRGKHRNRRNDKKVHHGEEETQEAHNYAIGSGPEQGRTMGNTWTRNPNYDENAFCDFHQARGHSTVNYKVLGARLAVKLLAGDLAEVSSVKDLVRDSDRPPRNDKAPQTENSLRENQSGEKHGRR</sequence>
<protein>
    <submittedName>
        <fullName evidence="2">Uncharacterized protein</fullName>
    </submittedName>
</protein>
<gene>
    <name evidence="2" type="ORF">F2Q69_00006599</name>
</gene>
<dbReference type="AlphaFoldDB" id="A0A8S9P3B0"/>